<evidence type="ECO:0000313" key="1">
    <source>
        <dbReference type="EMBL" id="GMJ12524.1"/>
    </source>
</evidence>
<reference evidence="1" key="1">
    <citation type="submission" date="2023-05" db="EMBL/GenBank/DDBJ databases">
        <title>Genome and transcriptome analyses reveal genes involved in the formation of fine ridges on petal epidermal cells in Hibiscus trionum.</title>
        <authorList>
            <person name="Koshimizu S."/>
            <person name="Masuda S."/>
            <person name="Ishii T."/>
            <person name="Shirasu K."/>
            <person name="Hoshino A."/>
            <person name="Arita M."/>
        </authorList>
    </citation>
    <scope>NUCLEOTIDE SEQUENCE</scope>
    <source>
        <strain evidence="1">Hamamatsu line</strain>
    </source>
</reference>
<keyword evidence="2" id="KW-1185">Reference proteome</keyword>
<protein>
    <submittedName>
        <fullName evidence="1">Uncharacterized protein</fullName>
    </submittedName>
</protein>
<dbReference type="Proteomes" id="UP001165190">
    <property type="component" value="Unassembled WGS sequence"/>
</dbReference>
<name>A0A9W7JJ21_HIBTR</name>
<gene>
    <name evidence="1" type="ORF">HRI_004921600</name>
</gene>
<proteinExistence type="predicted"/>
<accession>A0A9W7JJ21</accession>
<dbReference type="OrthoDB" id="26525at2759"/>
<dbReference type="AlphaFoldDB" id="A0A9W7JJ21"/>
<evidence type="ECO:0000313" key="2">
    <source>
        <dbReference type="Proteomes" id="UP001165190"/>
    </source>
</evidence>
<comment type="caution">
    <text evidence="1">The sequence shown here is derived from an EMBL/GenBank/DDBJ whole genome shotgun (WGS) entry which is preliminary data.</text>
</comment>
<organism evidence="1 2">
    <name type="scientific">Hibiscus trionum</name>
    <name type="common">Flower of an hour</name>
    <dbReference type="NCBI Taxonomy" id="183268"/>
    <lineage>
        <taxon>Eukaryota</taxon>
        <taxon>Viridiplantae</taxon>
        <taxon>Streptophyta</taxon>
        <taxon>Embryophyta</taxon>
        <taxon>Tracheophyta</taxon>
        <taxon>Spermatophyta</taxon>
        <taxon>Magnoliopsida</taxon>
        <taxon>eudicotyledons</taxon>
        <taxon>Gunneridae</taxon>
        <taxon>Pentapetalae</taxon>
        <taxon>rosids</taxon>
        <taxon>malvids</taxon>
        <taxon>Malvales</taxon>
        <taxon>Malvaceae</taxon>
        <taxon>Malvoideae</taxon>
        <taxon>Hibiscus</taxon>
    </lineage>
</organism>
<sequence length="124" mass="14287">MACHHYHHSTATCSCSHCFRPPPPYPQQSDPLLQALASLFQPQQNHHNLNQTHLLKPFQDQNFATKNQHFRHQHEFIAMMKAGTDWRKASRQYSRERFKSLSLNLMKDGSLQLHDAATGQAIAV</sequence>
<dbReference type="EMBL" id="BSYR01000064">
    <property type="protein sequence ID" value="GMJ12524.1"/>
    <property type="molecule type" value="Genomic_DNA"/>
</dbReference>